<gene>
    <name evidence="11" type="ORF">STAS_27327</name>
</gene>
<comment type="similarity">
    <text evidence="9">Belongs to the early nodulin-like (ENODL) family.</text>
</comment>
<evidence type="ECO:0000256" key="7">
    <source>
        <dbReference type="ARBA" id="ARBA00023180"/>
    </source>
</evidence>
<dbReference type="SUPFAM" id="SSF49503">
    <property type="entry name" value="Cupredoxins"/>
    <property type="match status" value="1"/>
</dbReference>
<protein>
    <submittedName>
        <fullName evidence="11">Early nodulin-like protein 7</fullName>
    </submittedName>
</protein>
<dbReference type="EMBL" id="BKCP01009059">
    <property type="protein sequence ID" value="GER50044.1"/>
    <property type="molecule type" value="Genomic_DNA"/>
</dbReference>
<dbReference type="InterPro" id="IPR008972">
    <property type="entry name" value="Cupredoxin"/>
</dbReference>
<dbReference type="InterPro" id="IPR003245">
    <property type="entry name" value="Phytocyanin_dom"/>
</dbReference>
<evidence type="ECO:0000256" key="4">
    <source>
        <dbReference type="ARBA" id="ARBA00022729"/>
    </source>
</evidence>
<dbReference type="Proteomes" id="UP000325081">
    <property type="component" value="Unassembled WGS sequence"/>
</dbReference>
<keyword evidence="5" id="KW-0472">Membrane</keyword>
<dbReference type="FunFam" id="2.60.40.420:FF:000010">
    <property type="entry name" value="Early nodulin-like protein 1"/>
    <property type="match status" value="1"/>
</dbReference>
<evidence type="ECO:0000313" key="11">
    <source>
        <dbReference type="EMBL" id="GER50044.1"/>
    </source>
</evidence>
<dbReference type="GO" id="GO:0098552">
    <property type="term" value="C:side of membrane"/>
    <property type="evidence" value="ECO:0007669"/>
    <property type="project" value="UniProtKB-KW"/>
</dbReference>
<proteinExistence type="inferred from homology"/>
<dbReference type="GO" id="GO:0005886">
    <property type="term" value="C:plasma membrane"/>
    <property type="evidence" value="ECO:0007669"/>
    <property type="project" value="UniProtKB-SubCell"/>
</dbReference>
<evidence type="ECO:0000256" key="6">
    <source>
        <dbReference type="ARBA" id="ARBA00023157"/>
    </source>
</evidence>
<accession>A0A5A7R0X3</accession>
<feature type="domain" description="Phytocyanin" evidence="10">
    <location>
        <begin position="7"/>
        <end position="107"/>
    </location>
</feature>
<comment type="caution">
    <text evidence="11">The sequence shown here is derived from an EMBL/GenBank/DDBJ whole genome shotgun (WGS) entry which is preliminary data.</text>
</comment>
<keyword evidence="12" id="KW-1185">Reference proteome</keyword>
<dbReference type="Pfam" id="PF02298">
    <property type="entry name" value="Cu_bind_like"/>
    <property type="match status" value="1"/>
</dbReference>
<keyword evidence="3" id="KW-0336">GPI-anchor</keyword>
<sequence length="148" mass="16413">MTSSVAEQFEVGGEDSWRPPAANDTYARWAATLRFHVGDSLHFKYKNDTVAVVDKWGYYHCNSSHAVTVFKNGNTVIELKRPGPVYFISSDPNHCKNGQRLMVEVMALHSDYRDVSPATSPYSAARSFFVGPQVVFCCVAVIAVSISM</sequence>
<evidence type="ECO:0000256" key="9">
    <source>
        <dbReference type="ARBA" id="ARBA00035011"/>
    </source>
</evidence>
<keyword evidence="4" id="KW-0732">Signal</keyword>
<evidence type="ECO:0000259" key="10">
    <source>
        <dbReference type="PROSITE" id="PS51485"/>
    </source>
</evidence>
<dbReference type="PANTHER" id="PTHR33021:SF234">
    <property type="entry name" value="EARLY NODULIN-LIKE PROTEIN 7"/>
    <property type="match status" value="1"/>
</dbReference>
<dbReference type="GO" id="GO:0009055">
    <property type="term" value="F:electron transfer activity"/>
    <property type="evidence" value="ECO:0007669"/>
    <property type="project" value="InterPro"/>
</dbReference>
<dbReference type="InterPro" id="IPR039391">
    <property type="entry name" value="Phytocyanin-like"/>
</dbReference>
<dbReference type="OrthoDB" id="1933543at2759"/>
<evidence type="ECO:0000256" key="8">
    <source>
        <dbReference type="ARBA" id="ARBA00023288"/>
    </source>
</evidence>
<evidence type="ECO:0000256" key="3">
    <source>
        <dbReference type="ARBA" id="ARBA00022622"/>
    </source>
</evidence>
<keyword evidence="7" id="KW-0325">Glycoprotein</keyword>
<name>A0A5A7R0X3_STRAF</name>
<keyword evidence="6" id="KW-1015">Disulfide bond</keyword>
<evidence type="ECO:0000313" key="12">
    <source>
        <dbReference type="Proteomes" id="UP000325081"/>
    </source>
</evidence>
<dbReference type="PANTHER" id="PTHR33021">
    <property type="entry name" value="BLUE COPPER PROTEIN"/>
    <property type="match status" value="1"/>
</dbReference>
<keyword evidence="8" id="KW-0449">Lipoprotein</keyword>
<dbReference type="AlphaFoldDB" id="A0A5A7R0X3"/>
<dbReference type="Gene3D" id="2.60.40.420">
    <property type="entry name" value="Cupredoxins - blue copper proteins"/>
    <property type="match status" value="1"/>
</dbReference>
<keyword evidence="2" id="KW-1003">Cell membrane</keyword>
<evidence type="ECO:0000256" key="2">
    <source>
        <dbReference type="ARBA" id="ARBA00022475"/>
    </source>
</evidence>
<evidence type="ECO:0000256" key="5">
    <source>
        <dbReference type="ARBA" id="ARBA00023136"/>
    </source>
</evidence>
<organism evidence="11 12">
    <name type="scientific">Striga asiatica</name>
    <name type="common">Asiatic witchweed</name>
    <name type="synonym">Buchnera asiatica</name>
    <dbReference type="NCBI Taxonomy" id="4170"/>
    <lineage>
        <taxon>Eukaryota</taxon>
        <taxon>Viridiplantae</taxon>
        <taxon>Streptophyta</taxon>
        <taxon>Embryophyta</taxon>
        <taxon>Tracheophyta</taxon>
        <taxon>Spermatophyta</taxon>
        <taxon>Magnoliopsida</taxon>
        <taxon>eudicotyledons</taxon>
        <taxon>Gunneridae</taxon>
        <taxon>Pentapetalae</taxon>
        <taxon>asterids</taxon>
        <taxon>lamiids</taxon>
        <taxon>Lamiales</taxon>
        <taxon>Orobanchaceae</taxon>
        <taxon>Buchnereae</taxon>
        <taxon>Striga</taxon>
    </lineage>
</organism>
<dbReference type="CDD" id="cd11019">
    <property type="entry name" value="OsENODL1_like"/>
    <property type="match status" value="1"/>
</dbReference>
<comment type="subcellular location">
    <subcellularLocation>
        <location evidence="1">Cell membrane</location>
        <topology evidence="1">Lipid-anchor</topology>
        <topology evidence="1">GPI-anchor</topology>
    </subcellularLocation>
</comment>
<dbReference type="InterPro" id="IPR041846">
    <property type="entry name" value="ENL_dom"/>
</dbReference>
<reference evidence="12" key="1">
    <citation type="journal article" date="2019" name="Curr. Biol.">
        <title>Genome Sequence of Striga asiatica Provides Insight into the Evolution of Plant Parasitism.</title>
        <authorList>
            <person name="Yoshida S."/>
            <person name="Kim S."/>
            <person name="Wafula E.K."/>
            <person name="Tanskanen J."/>
            <person name="Kim Y.M."/>
            <person name="Honaas L."/>
            <person name="Yang Z."/>
            <person name="Spallek T."/>
            <person name="Conn C.E."/>
            <person name="Ichihashi Y."/>
            <person name="Cheong K."/>
            <person name="Cui S."/>
            <person name="Der J.P."/>
            <person name="Gundlach H."/>
            <person name="Jiao Y."/>
            <person name="Hori C."/>
            <person name="Ishida J.K."/>
            <person name="Kasahara H."/>
            <person name="Kiba T."/>
            <person name="Kim M.S."/>
            <person name="Koo N."/>
            <person name="Laohavisit A."/>
            <person name="Lee Y.H."/>
            <person name="Lumba S."/>
            <person name="McCourt P."/>
            <person name="Mortimer J.C."/>
            <person name="Mutuku J.M."/>
            <person name="Nomura T."/>
            <person name="Sasaki-Sekimoto Y."/>
            <person name="Seto Y."/>
            <person name="Wang Y."/>
            <person name="Wakatake T."/>
            <person name="Sakakibara H."/>
            <person name="Demura T."/>
            <person name="Yamaguchi S."/>
            <person name="Yoneyama K."/>
            <person name="Manabe R.I."/>
            <person name="Nelson D.C."/>
            <person name="Schulman A.H."/>
            <person name="Timko M.P."/>
            <person name="dePamphilis C.W."/>
            <person name="Choi D."/>
            <person name="Shirasu K."/>
        </authorList>
    </citation>
    <scope>NUCLEOTIDE SEQUENCE [LARGE SCALE GENOMIC DNA]</scope>
    <source>
        <strain evidence="12">cv. UVA1</strain>
    </source>
</reference>
<evidence type="ECO:0000256" key="1">
    <source>
        <dbReference type="ARBA" id="ARBA00004609"/>
    </source>
</evidence>
<dbReference type="PROSITE" id="PS51485">
    <property type="entry name" value="PHYTOCYANIN"/>
    <property type="match status" value="1"/>
</dbReference>